<dbReference type="Gene3D" id="3.40.220.10">
    <property type="entry name" value="Leucine Aminopeptidase, subunit E, domain 1"/>
    <property type="match status" value="1"/>
</dbReference>
<organism evidence="1 2">
    <name type="scientific">Candidatus Schekmanbacteria bacterium RBG_13_48_7</name>
    <dbReference type="NCBI Taxonomy" id="1817878"/>
    <lineage>
        <taxon>Bacteria</taxon>
        <taxon>Candidatus Schekmaniibacteriota</taxon>
    </lineage>
</organism>
<feature type="non-terminal residue" evidence="1">
    <location>
        <position position="1"/>
    </location>
</feature>
<evidence type="ECO:0000313" key="2">
    <source>
        <dbReference type="Proteomes" id="UP000179266"/>
    </source>
</evidence>
<gene>
    <name evidence="1" type="ORF">A2161_17540</name>
</gene>
<dbReference type="InterPro" id="IPR043472">
    <property type="entry name" value="Macro_dom-like"/>
</dbReference>
<reference evidence="1 2" key="1">
    <citation type="journal article" date="2016" name="Nat. Commun.">
        <title>Thousands of microbial genomes shed light on interconnected biogeochemical processes in an aquifer system.</title>
        <authorList>
            <person name="Anantharaman K."/>
            <person name="Brown C.T."/>
            <person name="Hug L.A."/>
            <person name="Sharon I."/>
            <person name="Castelle C.J."/>
            <person name="Probst A.J."/>
            <person name="Thomas B.C."/>
            <person name="Singh A."/>
            <person name="Wilkins M.J."/>
            <person name="Karaoz U."/>
            <person name="Brodie E.L."/>
            <person name="Williams K.H."/>
            <person name="Hubbard S.S."/>
            <person name="Banfield J.F."/>
        </authorList>
    </citation>
    <scope>NUCLEOTIDE SEQUENCE [LARGE SCALE GENOMIC DNA]</scope>
</reference>
<dbReference type="PANTHER" id="PTHR12521:SF0">
    <property type="entry name" value="ADP-RIBOSE GLYCOHYDROLASE OARD1"/>
    <property type="match status" value="1"/>
</dbReference>
<accession>A0A1F7S090</accession>
<dbReference type="Proteomes" id="UP000179266">
    <property type="component" value="Unassembled WGS sequence"/>
</dbReference>
<protein>
    <submittedName>
        <fullName evidence="1">Appr-1-p processing protein</fullName>
    </submittedName>
</protein>
<dbReference type="PANTHER" id="PTHR12521">
    <property type="entry name" value="PROTEIN C6ORF130"/>
    <property type="match status" value="1"/>
</dbReference>
<sequence length="306" mass="35322">PQIVNFPTKDHWKSVSKLSDIENGLQYLRAQYQTWGITSLAIPPLGCGNGQLEWRVVGPLIYRYAKQMQIDIELYAPYGTPPKELTIDFLEKEIDIESHHVVRSPQYALNPAWIALVEILRRIEKQPYHWPVGRTIFQKIAYVATRQGLPTGFVYQRGSFGPFCKEMKNAQTKLVNNNLLQEKRLGNLFLVKVGTNYMNYKKNYEFALSGWEDIIEKSTDLFMRLNSKQAEIVATVMFVVDTLKKTYESIPTETEVLESTMQWKQKRRPPLDKTTVASTIRNLGILHWLDVKLDSNISVIDGEYGF</sequence>
<dbReference type="SUPFAM" id="SSF52949">
    <property type="entry name" value="Macro domain-like"/>
    <property type="match status" value="1"/>
</dbReference>
<name>A0A1F7S090_9BACT</name>
<dbReference type="GO" id="GO:0140291">
    <property type="term" value="P:peptidyl-glutamate ADP-deribosylation"/>
    <property type="evidence" value="ECO:0007669"/>
    <property type="project" value="TreeGrafter"/>
</dbReference>
<evidence type="ECO:0000313" key="1">
    <source>
        <dbReference type="EMBL" id="OGL47233.1"/>
    </source>
</evidence>
<dbReference type="InterPro" id="IPR050892">
    <property type="entry name" value="ADP-ribose_metab_enzymes"/>
</dbReference>
<dbReference type="AlphaFoldDB" id="A0A1F7S090"/>
<proteinExistence type="predicted"/>
<comment type="caution">
    <text evidence="1">The sequence shown here is derived from an EMBL/GenBank/DDBJ whole genome shotgun (WGS) entry which is preliminary data.</text>
</comment>
<dbReference type="EMBL" id="MGDD01000091">
    <property type="protein sequence ID" value="OGL47233.1"/>
    <property type="molecule type" value="Genomic_DNA"/>
</dbReference>